<dbReference type="EMBL" id="CP003053">
    <property type="protein sequence ID" value="AFM18593.1"/>
    <property type="molecule type" value="Genomic_DNA"/>
</dbReference>
<dbReference type="Gene3D" id="3.40.50.300">
    <property type="entry name" value="P-loop containing nucleotide triphosphate hydrolases"/>
    <property type="match status" value="1"/>
</dbReference>
<organism evidence="1 2">
    <name type="scientific">Mycolicibacterium chubuense (strain NBB4)</name>
    <name type="common">Mycobacterium chubuense</name>
    <dbReference type="NCBI Taxonomy" id="710421"/>
    <lineage>
        <taxon>Bacteria</taxon>
        <taxon>Bacillati</taxon>
        <taxon>Actinomycetota</taxon>
        <taxon>Actinomycetes</taxon>
        <taxon>Mycobacteriales</taxon>
        <taxon>Mycobacteriaceae</taxon>
        <taxon>Mycolicibacterium</taxon>
    </lineage>
</organism>
<dbReference type="AlphaFoldDB" id="I4BMT6"/>
<keyword evidence="2" id="KW-1185">Reference proteome</keyword>
<name>I4BMT6_MYCCN</name>
<protein>
    <recommendedName>
        <fullName evidence="3">NB-ARC domain protein</fullName>
    </recommendedName>
</protein>
<dbReference type="SUPFAM" id="SSF52540">
    <property type="entry name" value="P-loop containing nucleoside triphosphate hydrolases"/>
    <property type="match status" value="1"/>
</dbReference>
<evidence type="ECO:0000313" key="1">
    <source>
        <dbReference type="EMBL" id="AFM18593.1"/>
    </source>
</evidence>
<dbReference type="InterPro" id="IPR027417">
    <property type="entry name" value="P-loop_NTPase"/>
</dbReference>
<evidence type="ECO:0008006" key="3">
    <source>
        <dbReference type="Google" id="ProtNLM"/>
    </source>
</evidence>
<dbReference type="PANTHER" id="PTHR22845">
    <property type="entry name" value="APOPTOTIC PROTEASE-ACTIVATING FACTOR 1"/>
    <property type="match status" value="1"/>
</dbReference>
<dbReference type="STRING" id="710421.Mycch_3868"/>
<proteinExistence type="predicted"/>
<reference evidence="1 2" key="1">
    <citation type="submission" date="2012-06" db="EMBL/GenBank/DDBJ databases">
        <title>Complete sequence of chromosome of Mycobacterium chubuense NBB4.</title>
        <authorList>
            <consortium name="US DOE Joint Genome Institute"/>
            <person name="Lucas S."/>
            <person name="Han J."/>
            <person name="Lapidus A."/>
            <person name="Cheng J.-F."/>
            <person name="Goodwin L."/>
            <person name="Pitluck S."/>
            <person name="Peters L."/>
            <person name="Mikhailova N."/>
            <person name="Teshima H."/>
            <person name="Detter J.C."/>
            <person name="Han C."/>
            <person name="Tapia R."/>
            <person name="Land M."/>
            <person name="Hauser L."/>
            <person name="Kyrpides N."/>
            <person name="Ivanova N."/>
            <person name="Pagani I."/>
            <person name="Mattes T."/>
            <person name="Holmes A."/>
            <person name="Rutledge P."/>
            <person name="Paulsen I."/>
            <person name="Coleman N."/>
            <person name="Woyke T."/>
        </authorList>
    </citation>
    <scope>NUCLEOTIDE SEQUENCE [LARGE SCALE GENOMIC DNA]</scope>
    <source>
        <strain evidence="1 2">NBB4</strain>
    </source>
</reference>
<dbReference type="eggNOG" id="COG3903">
    <property type="taxonomic scope" value="Bacteria"/>
</dbReference>
<dbReference type="HOGENOM" id="CLU_315423_0_0_11"/>
<evidence type="ECO:0000313" key="2">
    <source>
        <dbReference type="Proteomes" id="UP000006057"/>
    </source>
</evidence>
<dbReference type="Proteomes" id="UP000006057">
    <property type="component" value="Chromosome"/>
</dbReference>
<sequence length="908" mass="99574">MVNGGQVAAYGFRYQYLAAAEHILRYLLDHPADLGAVSLTIEPARLDARRHGGADPDEVIDYSVNHQGVAVQRTQVKATRQPSPSSPLLPRVATTIFARMGPGAPGEGQPQILTNRPLSKKLRKQCGAPVSTTAAQSTYGLTTDSGLQGAIVEDHRSVADVKHSLLGLIGTVRADKALGLGNRSADLLMSALVDHIFDAAAGMSANTISAHDLLELLGTPDIELAHVLRGYDWGAPLAEVPRLVSVVPRIDTLMELTAMFNDSTATRTPAVAILRGTTGFGKSTIAADFCHLNRHLYEHITWVDSREPALMKARIKDILATMGVTVEPDSDVAALFRTEMGRMAGPFVLVFDNAASRDQIEPFVPTSGCGLTIVTTPSSATWWVSERRITVEGFTTEEAIHCFARYASVDAQVHREPIEEIVERLHRVPLAVAMAGLYFHDSDEDVANLSATYFDNLAALNVEANIPEGFDHTAFAAVQLAVSRLSEGNAGTDEHRRRSQQLIARAAVLAPELIPFNLILQALSGVDYSEPTNPPRPEVAERHSRNIIMQTLMTQTIARRRHYVDRTGEQNPASDTLNFHPLVHEILRNLQLQVSFPELIGPLTDLMACLYGWLEQMRHEGDFFPVDQLLMHSDHLLDFIDALDVTGPPSAVLDDFRRELTLLKCEAASAFSSRREYDSAVGLVRGALEDIMGVELSPRTRAIVAKASADAMTDIYQGGLDKDNVLLFAERLVDELQILERSDDPHAGEMSYLSADLGRRAMQSLGYAPTDPLVEELVRIAGRQNRSPSITGAVQQILAEIGSRQYRRALERIASASRQPGAQTSESEALLHQLAASALLHLQQFGEAAEIIETLLANDPYPHLADLYKELYAMLDTGLVFESPRWQSSPARNRLLQAQTEIRFRIAR</sequence>
<dbReference type="PATRIC" id="fig|710421.3.peg.3864"/>
<dbReference type="KEGG" id="mcb:Mycch_3868"/>
<dbReference type="PANTHER" id="PTHR22845:SF5">
    <property type="entry name" value="APOPTOTIC PROTEASE-ACTIVATING FACTOR 1"/>
    <property type="match status" value="1"/>
</dbReference>
<gene>
    <name evidence="1" type="ordered locus">Mycch_3868</name>
</gene>
<accession>I4BMT6</accession>